<dbReference type="Pfam" id="PF13513">
    <property type="entry name" value="HEAT_EZ"/>
    <property type="match status" value="1"/>
</dbReference>
<dbReference type="SMART" id="SM00913">
    <property type="entry name" value="IBN_N"/>
    <property type="match status" value="1"/>
</dbReference>
<feature type="domain" description="Importin N-terminal" evidence="8">
    <location>
        <begin position="21"/>
        <end position="101"/>
    </location>
</feature>
<dbReference type="Pfam" id="PF03810">
    <property type="entry name" value="IBN_N"/>
    <property type="match status" value="1"/>
</dbReference>
<dbReference type="InterPro" id="IPR001494">
    <property type="entry name" value="Importin-beta_N"/>
</dbReference>
<organism evidence="9 10">
    <name type="scientific">Dictyostelium firmibasis</name>
    <dbReference type="NCBI Taxonomy" id="79012"/>
    <lineage>
        <taxon>Eukaryota</taxon>
        <taxon>Amoebozoa</taxon>
        <taxon>Evosea</taxon>
        <taxon>Eumycetozoa</taxon>
        <taxon>Dictyostelia</taxon>
        <taxon>Dictyosteliales</taxon>
        <taxon>Dictyosteliaceae</taxon>
        <taxon>Dictyostelium</taxon>
    </lineage>
</organism>
<evidence type="ECO:0000256" key="1">
    <source>
        <dbReference type="ARBA" id="ARBA00004496"/>
    </source>
</evidence>
<protein>
    <recommendedName>
        <fullName evidence="8">Importin N-terminal domain-containing protein</fullName>
    </recommendedName>
</protein>
<evidence type="ECO:0000256" key="5">
    <source>
        <dbReference type="ARBA" id="ARBA00022737"/>
    </source>
</evidence>
<keyword evidence="4" id="KW-0963">Cytoplasm</keyword>
<evidence type="ECO:0000256" key="2">
    <source>
        <dbReference type="ARBA" id="ARBA00010907"/>
    </source>
</evidence>
<dbReference type="AlphaFoldDB" id="A0AAN7YVW1"/>
<proteinExistence type="inferred from homology"/>
<evidence type="ECO:0000259" key="8">
    <source>
        <dbReference type="PROSITE" id="PS50166"/>
    </source>
</evidence>
<dbReference type="InterPro" id="IPR040122">
    <property type="entry name" value="Importin_beta"/>
</dbReference>
<dbReference type="GO" id="GO:0006606">
    <property type="term" value="P:protein import into nucleus"/>
    <property type="evidence" value="ECO:0007669"/>
    <property type="project" value="InterPro"/>
</dbReference>
<dbReference type="PROSITE" id="PS50166">
    <property type="entry name" value="IMPORTIN_B_NT"/>
    <property type="match status" value="1"/>
</dbReference>
<dbReference type="Pfam" id="PF25574">
    <property type="entry name" value="TPR_IMB1"/>
    <property type="match status" value="1"/>
</dbReference>
<name>A0AAN7YVW1_9MYCE</name>
<keyword evidence="6" id="KW-0653">Protein transport</keyword>
<dbReference type="PROSITE" id="PS50077">
    <property type="entry name" value="HEAT_REPEAT"/>
    <property type="match status" value="1"/>
</dbReference>
<comment type="subcellular location">
    <subcellularLocation>
        <location evidence="1">Cytoplasm</location>
    </subcellularLocation>
</comment>
<dbReference type="Gene3D" id="1.25.10.10">
    <property type="entry name" value="Leucine-rich Repeat Variant"/>
    <property type="match status" value="1"/>
</dbReference>
<comment type="caution">
    <text evidence="9">The sequence shown here is derived from an EMBL/GenBank/DDBJ whole genome shotgun (WGS) entry which is preliminary data.</text>
</comment>
<dbReference type="EMBL" id="JAVFKY010000001">
    <property type="protein sequence ID" value="KAK5581956.1"/>
    <property type="molecule type" value="Genomic_DNA"/>
</dbReference>
<evidence type="ECO:0000313" key="9">
    <source>
        <dbReference type="EMBL" id="KAK5581956.1"/>
    </source>
</evidence>
<gene>
    <name evidence="9" type="ORF">RB653_003537</name>
</gene>
<dbReference type="Proteomes" id="UP001344447">
    <property type="component" value="Unassembled WGS sequence"/>
</dbReference>
<dbReference type="PANTHER" id="PTHR10527">
    <property type="entry name" value="IMPORTIN BETA"/>
    <property type="match status" value="1"/>
</dbReference>
<dbReference type="GO" id="GO:0005737">
    <property type="term" value="C:cytoplasm"/>
    <property type="evidence" value="ECO:0007669"/>
    <property type="project" value="UniProtKB-SubCell"/>
</dbReference>
<dbReference type="InterPro" id="IPR021133">
    <property type="entry name" value="HEAT_type_2"/>
</dbReference>
<dbReference type="InterPro" id="IPR011989">
    <property type="entry name" value="ARM-like"/>
</dbReference>
<dbReference type="SUPFAM" id="SSF48371">
    <property type="entry name" value="ARM repeat"/>
    <property type="match status" value="1"/>
</dbReference>
<evidence type="ECO:0000256" key="6">
    <source>
        <dbReference type="ARBA" id="ARBA00022927"/>
    </source>
</evidence>
<evidence type="ECO:0000256" key="7">
    <source>
        <dbReference type="PROSITE-ProRule" id="PRU00103"/>
    </source>
</evidence>
<keyword evidence="5" id="KW-0677">Repeat</keyword>
<dbReference type="FunFam" id="1.25.10.10:FF:000027">
    <property type="entry name" value="Importin subunit beta-1"/>
    <property type="match status" value="1"/>
</dbReference>
<evidence type="ECO:0000256" key="4">
    <source>
        <dbReference type="ARBA" id="ARBA00022490"/>
    </source>
</evidence>
<dbReference type="GO" id="GO:0031267">
    <property type="term" value="F:small GTPase binding"/>
    <property type="evidence" value="ECO:0007669"/>
    <property type="project" value="InterPro"/>
</dbReference>
<sequence>MDLYQALANANHQSESVRSEAESFLNNASIQNFPLFIHSLTLELTNEERDPQIRQLAGIVLKNSIHSKNSERNEILIKQWASIEPNARNVIKNTLLQGLGSPKYEARHTVAIVISRIGLIEIPYAMWEDLIPALFKNIESGAEGVKQSTLQTLGYICEEIDPNVMSKHSDNVLRVITDGIKDESQNVKLAGIQALCFALEFVKNNFDIKEQRDYIMKVIIDNSESQNPLIKKSAFENLVKIATIYYEYILDYMNPIFNATIEAIKNDKNEDVVLQAIEFWTSLAEEEAAQIDDIDFNKLVIPKALANLVPIMLETLTKQSENQDGSWGITPAGATCISTMSYLIGDKILEFVLPFVINNINNPEWRLREASCTALGSILDGTKEFGTHLAQLVPILLQLIRDKNDMVKETASWTIGRVCDHQMSNVSEQLEIILSTLMEATSDENIKVATHACWAIHNICQAFENGSVGRYPTLEPASQKIAQCLIVAIHRDDSDDDDHKLKTNAYEALNALISFSNARPELIIEILKLTILDFEKSFEMEIVSADDREAQFNLQSLLCSTLQAIASTLKEIIKPYTQQMLILLFNVFKNQSVIIYEEALLAIGAIILALEADFEPYFLNFLPILVNFLTNVDFGSVTNIAIGIVGDLARAFGKKFSGVCGEIVPLIVSDLTNPKLSMNAKPSAISCLCDIAISVGADFIPFLPIVMPILSQASATEIDDEDFLNELRETIFQTYTGIIQGLKSDNQIEELNQYINPMLDFVVRINEDPERYDSVTSAALALLGDLAQAMGDSIRNLLNNKIVREFVNNGIQKGIPYADYADQSIFPKKH</sequence>
<accession>A0AAN7YVW1</accession>
<dbReference type="InterPro" id="IPR058584">
    <property type="entry name" value="IMB1_TNPO1-like_TPR"/>
</dbReference>
<comment type="similarity">
    <text evidence="2">Belongs to the importin beta family. Importin beta-1 subfamily.</text>
</comment>
<keyword evidence="3" id="KW-0813">Transport</keyword>
<evidence type="ECO:0000313" key="10">
    <source>
        <dbReference type="Proteomes" id="UP001344447"/>
    </source>
</evidence>
<keyword evidence="10" id="KW-1185">Reference proteome</keyword>
<dbReference type="InterPro" id="IPR016024">
    <property type="entry name" value="ARM-type_fold"/>
</dbReference>
<reference evidence="9 10" key="1">
    <citation type="submission" date="2023-11" db="EMBL/GenBank/DDBJ databases">
        <title>Dfirmibasis_genome.</title>
        <authorList>
            <person name="Edelbroek B."/>
            <person name="Kjellin J."/>
            <person name="Jerlstrom-Hultqvist J."/>
            <person name="Soderbom F."/>
        </authorList>
    </citation>
    <scope>NUCLEOTIDE SEQUENCE [LARGE SCALE GENOMIC DNA]</scope>
    <source>
        <strain evidence="9 10">TNS-C-14</strain>
    </source>
</reference>
<evidence type="ECO:0000256" key="3">
    <source>
        <dbReference type="ARBA" id="ARBA00022448"/>
    </source>
</evidence>
<feature type="repeat" description="HEAT" evidence="7">
    <location>
        <begin position="392"/>
        <end position="430"/>
    </location>
</feature>